<dbReference type="Gene3D" id="3.30.70.1450">
    <property type="entry name" value="Regulator of K+ conductance, C-terminal domain"/>
    <property type="match status" value="2"/>
</dbReference>
<protein>
    <submittedName>
        <fullName evidence="11">K+/H+ antiporter</fullName>
    </submittedName>
</protein>
<dbReference type="GO" id="GO:0015297">
    <property type="term" value="F:antiporter activity"/>
    <property type="evidence" value="ECO:0007669"/>
    <property type="project" value="UniProtKB-KW"/>
</dbReference>
<dbReference type="PROSITE" id="PS51202">
    <property type="entry name" value="RCK_C"/>
    <property type="match status" value="2"/>
</dbReference>
<dbReference type="InterPro" id="IPR038770">
    <property type="entry name" value="Na+/solute_symporter_sf"/>
</dbReference>
<dbReference type="Pfam" id="PF00999">
    <property type="entry name" value="Na_H_Exchanger"/>
    <property type="match status" value="1"/>
</dbReference>
<dbReference type="KEGG" id="sman:C12CBH8_01570"/>
<dbReference type="NCBIfam" id="NF003716">
    <property type="entry name" value="PRK05326.1-3"/>
    <property type="match status" value="1"/>
</dbReference>
<keyword evidence="3" id="KW-0050">Antiport</keyword>
<evidence type="ECO:0000313" key="12">
    <source>
        <dbReference type="Proteomes" id="UP000593890"/>
    </source>
</evidence>
<feature type="transmembrane region" description="Helical" evidence="9">
    <location>
        <begin position="83"/>
        <end position="110"/>
    </location>
</feature>
<dbReference type="AlphaFoldDB" id="A0A7I8CYG9"/>
<dbReference type="InterPro" id="IPR006037">
    <property type="entry name" value="RCK_C"/>
</dbReference>
<gene>
    <name evidence="11" type="ORF">C12CBH8_01570</name>
</gene>
<keyword evidence="6 9" id="KW-1133">Transmembrane helix</keyword>
<evidence type="ECO:0000256" key="4">
    <source>
        <dbReference type="ARBA" id="ARBA00022475"/>
    </source>
</evidence>
<accession>A0A7I8CYG9</accession>
<dbReference type="PROSITE" id="PS51257">
    <property type="entry name" value="PROKAR_LIPOPROTEIN"/>
    <property type="match status" value="1"/>
</dbReference>
<feature type="domain" description="RCK C-terminal" evidence="10">
    <location>
        <begin position="394"/>
        <end position="477"/>
    </location>
</feature>
<dbReference type="PANTHER" id="PTHR32507:SF7">
    <property type="entry name" value="K(+)_H(+) ANTIPORTER NHAP2"/>
    <property type="match status" value="1"/>
</dbReference>
<feature type="transmembrane region" description="Helical" evidence="9">
    <location>
        <begin position="331"/>
        <end position="351"/>
    </location>
</feature>
<keyword evidence="12" id="KW-1185">Reference proteome</keyword>
<evidence type="ECO:0000313" key="11">
    <source>
        <dbReference type="EMBL" id="BCI59518.1"/>
    </source>
</evidence>
<dbReference type="Gene3D" id="1.20.1530.20">
    <property type="match status" value="1"/>
</dbReference>
<evidence type="ECO:0000259" key="10">
    <source>
        <dbReference type="PROSITE" id="PS51202"/>
    </source>
</evidence>
<evidence type="ECO:0000256" key="2">
    <source>
        <dbReference type="ARBA" id="ARBA00022448"/>
    </source>
</evidence>
<comment type="subcellular location">
    <subcellularLocation>
        <location evidence="1">Cell membrane</location>
        <topology evidence="1">Multi-pass membrane protein</topology>
    </subcellularLocation>
</comment>
<keyword evidence="7" id="KW-0406">Ion transport</keyword>
<feature type="transmembrane region" description="Helical" evidence="9">
    <location>
        <begin position="181"/>
        <end position="207"/>
    </location>
</feature>
<keyword evidence="2" id="KW-0813">Transport</keyword>
<evidence type="ECO:0000256" key="8">
    <source>
        <dbReference type="ARBA" id="ARBA00023136"/>
    </source>
</evidence>
<keyword evidence="8 9" id="KW-0472">Membrane</keyword>
<name>A0A7I8CYG9_9FIRM</name>
<evidence type="ECO:0000256" key="1">
    <source>
        <dbReference type="ARBA" id="ARBA00004651"/>
    </source>
</evidence>
<dbReference type="InterPro" id="IPR006153">
    <property type="entry name" value="Cation/H_exchanger_TM"/>
</dbReference>
<feature type="transmembrane region" description="Helical" evidence="9">
    <location>
        <begin position="219"/>
        <end position="249"/>
    </location>
</feature>
<organism evidence="11 12">
    <name type="scientific">Solibaculum mannosilyticum</name>
    <dbReference type="NCBI Taxonomy" id="2780922"/>
    <lineage>
        <taxon>Bacteria</taxon>
        <taxon>Bacillati</taxon>
        <taxon>Bacillota</taxon>
        <taxon>Clostridia</taxon>
        <taxon>Eubacteriales</taxon>
        <taxon>Oscillospiraceae</taxon>
        <taxon>Solibaculum</taxon>
    </lineage>
</organism>
<dbReference type="Proteomes" id="UP000593890">
    <property type="component" value="Chromosome"/>
</dbReference>
<reference evidence="12" key="1">
    <citation type="submission" date="2020-07" db="EMBL/GenBank/DDBJ databases">
        <title>Complete genome sequencing of Clostridia bacterium strain 12CBH8.</title>
        <authorList>
            <person name="Sakamoto M."/>
            <person name="Murakami T."/>
            <person name="Mori H."/>
        </authorList>
    </citation>
    <scope>NUCLEOTIDE SEQUENCE [LARGE SCALE GENOMIC DNA]</scope>
    <source>
        <strain evidence="12">12CBH8</strain>
    </source>
</reference>
<dbReference type="GO" id="GO:0006813">
    <property type="term" value="P:potassium ion transport"/>
    <property type="evidence" value="ECO:0007669"/>
    <property type="project" value="InterPro"/>
</dbReference>
<evidence type="ECO:0000256" key="6">
    <source>
        <dbReference type="ARBA" id="ARBA00022989"/>
    </source>
</evidence>
<dbReference type="GO" id="GO:0005886">
    <property type="term" value="C:plasma membrane"/>
    <property type="evidence" value="ECO:0007669"/>
    <property type="project" value="UniProtKB-SubCell"/>
</dbReference>
<feature type="transmembrane region" description="Helical" evidence="9">
    <location>
        <begin position="297"/>
        <end position="319"/>
    </location>
</feature>
<feature type="transmembrane region" description="Helical" evidence="9">
    <location>
        <begin position="261"/>
        <end position="285"/>
    </location>
</feature>
<evidence type="ECO:0000256" key="9">
    <source>
        <dbReference type="SAM" id="Phobius"/>
    </source>
</evidence>
<evidence type="ECO:0000256" key="5">
    <source>
        <dbReference type="ARBA" id="ARBA00022692"/>
    </source>
</evidence>
<dbReference type="SUPFAM" id="SSF116726">
    <property type="entry name" value="TrkA C-terminal domain-like"/>
    <property type="match status" value="2"/>
</dbReference>
<dbReference type="Pfam" id="PF02080">
    <property type="entry name" value="TrkA_C"/>
    <property type="match status" value="2"/>
</dbReference>
<keyword evidence="5 9" id="KW-0812">Transmembrane</keyword>
<dbReference type="InterPro" id="IPR036721">
    <property type="entry name" value="RCK_C_sf"/>
</dbReference>
<dbReference type="GO" id="GO:0008324">
    <property type="term" value="F:monoatomic cation transmembrane transporter activity"/>
    <property type="evidence" value="ECO:0007669"/>
    <property type="project" value="InterPro"/>
</dbReference>
<feature type="transmembrane region" description="Helical" evidence="9">
    <location>
        <begin position="60"/>
        <end position="77"/>
    </location>
</feature>
<feature type="domain" description="RCK C-terminal" evidence="10">
    <location>
        <begin position="482"/>
        <end position="529"/>
    </location>
</feature>
<sequence length="529" mass="56770">MEKVLLLVAVIILACTVARRLSGRLGVPALLLFMALGMLFGSDGLVQIHFDDFRLAEQTCSVALIFIMFYGGFGTRWDAAKPIAGKAICLSTLGVALTAFLTGLFCYFALGFTMLESFLTGAVISSTDAASVFSILRSKKLNLRENTASLLEVESGSNDPASYMLTVIALSLMEKGEQGNIAFLIFGQLAFGIALGVLVAGISIFVLRRLKLADGTDTIFATAAALLAFALPAAVGGNGYLGAYLAGIILGNSKIPHKVSLVHFFDGITGLAQILIFFLLGLLSFPRQLPSVALPAVGIALFLTFVARPAAVFAILAPFRCSWRQILLTSWAGLRGAASIVFAITAVASGVEIGHDLFHIVFCISLLSVAVQGSLLPWVSRKLGMVDASDSVNRTFTDYQYERQMNLTQFRITEGHPWAEKTIADCRFPDDALVVNVRHEGENLLPKGSTPLRVGDIVVLSTPAYVDDGDVGLRELPVKDEWEGRPVRELDVPAKILIVLIKRSDGTTVVPRGDTVVDKGDILVVNETD</sequence>
<dbReference type="EMBL" id="AP023321">
    <property type="protein sequence ID" value="BCI59518.1"/>
    <property type="molecule type" value="Genomic_DNA"/>
</dbReference>
<feature type="transmembrane region" description="Helical" evidence="9">
    <location>
        <begin position="357"/>
        <end position="379"/>
    </location>
</feature>
<dbReference type="PANTHER" id="PTHR32507">
    <property type="entry name" value="NA(+)/H(+) ANTIPORTER 1"/>
    <property type="match status" value="1"/>
</dbReference>
<keyword evidence="4" id="KW-1003">Cell membrane</keyword>
<dbReference type="RefSeq" id="WP_215533362.1">
    <property type="nucleotide sequence ID" value="NZ_AP023321.1"/>
</dbReference>
<proteinExistence type="predicted"/>
<evidence type="ECO:0000256" key="7">
    <source>
        <dbReference type="ARBA" id="ARBA00023065"/>
    </source>
</evidence>
<dbReference type="NCBIfam" id="NF003715">
    <property type="entry name" value="PRK05326.1-2"/>
    <property type="match status" value="1"/>
</dbReference>
<dbReference type="GO" id="GO:1902600">
    <property type="term" value="P:proton transmembrane transport"/>
    <property type="evidence" value="ECO:0007669"/>
    <property type="project" value="InterPro"/>
</dbReference>
<evidence type="ECO:0000256" key="3">
    <source>
        <dbReference type="ARBA" id="ARBA00022449"/>
    </source>
</evidence>